<dbReference type="InterPro" id="IPR001608">
    <property type="entry name" value="Ala_racemase_N"/>
</dbReference>
<dbReference type="InterPro" id="IPR026956">
    <property type="entry name" value="D-ser_dehydrat-like_dom"/>
</dbReference>
<dbReference type="EMBL" id="MFKF01000114">
    <property type="protein sequence ID" value="OGG54040.1"/>
    <property type="molecule type" value="Genomic_DNA"/>
</dbReference>
<gene>
    <name evidence="4" type="ORF">A3F84_06295</name>
</gene>
<dbReference type="InterPro" id="IPR029066">
    <property type="entry name" value="PLP-binding_barrel"/>
</dbReference>
<proteinExistence type="inferred from homology"/>
<dbReference type="InterPro" id="IPR051466">
    <property type="entry name" value="D-amino_acid_metab_enzyme"/>
</dbReference>
<dbReference type="AlphaFoldDB" id="A0A1F6CYA1"/>
<keyword evidence="2" id="KW-0456">Lyase</keyword>
<comment type="caution">
    <text evidence="4">The sequence shown here is derived from an EMBL/GenBank/DDBJ whole genome shotgun (WGS) entry which is preliminary data.</text>
</comment>
<accession>A0A1F6CYA1</accession>
<evidence type="ECO:0000313" key="4">
    <source>
        <dbReference type="EMBL" id="OGG54040.1"/>
    </source>
</evidence>
<dbReference type="SMART" id="SM01119">
    <property type="entry name" value="D-ser_dehydrat"/>
    <property type="match status" value="1"/>
</dbReference>
<dbReference type="Pfam" id="PF14031">
    <property type="entry name" value="D-ser_dehydrat"/>
    <property type="match status" value="1"/>
</dbReference>
<name>A0A1F6CYA1_HANXR</name>
<reference evidence="4 5" key="1">
    <citation type="journal article" date="2016" name="Nat. Commun.">
        <title>Thousands of microbial genomes shed light on interconnected biogeochemical processes in an aquifer system.</title>
        <authorList>
            <person name="Anantharaman K."/>
            <person name="Brown C.T."/>
            <person name="Hug L.A."/>
            <person name="Sharon I."/>
            <person name="Castelle C.J."/>
            <person name="Probst A.J."/>
            <person name="Thomas B.C."/>
            <person name="Singh A."/>
            <person name="Wilkins M.J."/>
            <person name="Karaoz U."/>
            <person name="Brodie E.L."/>
            <person name="Williams K.H."/>
            <person name="Hubbard S.S."/>
            <person name="Banfield J.F."/>
        </authorList>
    </citation>
    <scope>NUCLEOTIDE SEQUENCE [LARGE SCALE GENOMIC DNA]</scope>
    <source>
        <strain evidence="5">RIFCSPLOWO2_12_FULL_64_10</strain>
    </source>
</reference>
<protein>
    <recommendedName>
        <fullName evidence="3">D-serine dehydratase-like domain-containing protein</fullName>
    </recommendedName>
</protein>
<dbReference type="InterPro" id="IPR042208">
    <property type="entry name" value="D-ser_dehydrat-like_sf"/>
</dbReference>
<dbReference type="PANTHER" id="PTHR28004">
    <property type="entry name" value="ZGC:162816-RELATED"/>
    <property type="match status" value="1"/>
</dbReference>
<dbReference type="PANTHER" id="PTHR28004:SF2">
    <property type="entry name" value="D-SERINE DEHYDRATASE"/>
    <property type="match status" value="1"/>
</dbReference>
<dbReference type="Gene3D" id="3.20.20.10">
    <property type="entry name" value="Alanine racemase"/>
    <property type="match status" value="1"/>
</dbReference>
<sequence>MTLDDLDTPAVIIDLDLMEKNIRDMADHCKKLGIPLRVHTKSHKIPEIAHRQVAAGAVGVACQKLGDAEVMVAAGIKDVLIPYNIVGKKKTERLTRLAKRARMTVAVDSKATARGISEQASADGCRVNVLIELDTGGRRCGAQSPEAALDLAKKIAALPGLSFEGVMTYPSRMEAKDFLAKTVGLIRGAGIPVNTVSGGGTGHERMAKELGLTETRSGSYVWEGLSRIGNSDQLHENRCPLRVLVTVVSVPTPERAILDGGMKTFASYPPKPYGRIVERPDAKIYGMSVEHGHVDTSACKRPFSVGERLSVIPLHQEMCLNLHDECYGYRNGKIEVVWQVAGRGRVK</sequence>
<dbReference type="GO" id="GO:0008721">
    <property type="term" value="F:D-serine ammonia-lyase activity"/>
    <property type="evidence" value="ECO:0007669"/>
    <property type="project" value="TreeGrafter"/>
</dbReference>
<evidence type="ECO:0000313" key="5">
    <source>
        <dbReference type="Proteomes" id="UP000178606"/>
    </source>
</evidence>
<comment type="similarity">
    <text evidence="1">Belongs to the DSD1 family.</text>
</comment>
<dbReference type="Gene3D" id="2.40.37.20">
    <property type="entry name" value="D-serine dehydratase-like domain"/>
    <property type="match status" value="1"/>
</dbReference>
<evidence type="ECO:0000259" key="3">
    <source>
        <dbReference type="SMART" id="SM01119"/>
    </source>
</evidence>
<evidence type="ECO:0000256" key="2">
    <source>
        <dbReference type="ARBA" id="ARBA00023239"/>
    </source>
</evidence>
<dbReference type="GO" id="GO:0036088">
    <property type="term" value="P:D-serine catabolic process"/>
    <property type="evidence" value="ECO:0007669"/>
    <property type="project" value="TreeGrafter"/>
</dbReference>
<dbReference type="SUPFAM" id="SSF51419">
    <property type="entry name" value="PLP-binding barrel"/>
    <property type="match status" value="1"/>
</dbReference>
<feature type="domain" description="D-serine dehydratase-like" evidence="3">
    <location>
        <begin position="240"/>
        <end position="330"/>
    </location>
</feature>
<dbReference type="Pfam" id="PF01168">
    <property type="entry name" value="Ala_racemase_N"/>
    <property type="match status" value="1"/>
</dbReference>
<evidence type="ECO:0000256" key="1">
    <source>
        <dbReference type="ARBA" id="ARBA00005323"/>
    </source>
</evidence>
<dbReference type="Proteomes" id="UP000178606">
    <property type="component" value="Unassembled WGS sequence"/>
</dbReference>
<organism evidence="4 5">
    <name type="scientific">Handelsmanbacteria sp. (strain RIFCSPLOWO2_12_FULL_64_10)</name>
    <dbReference type="NCBI Taxonomy" id="1817868"/>
    <lineage>
        <taxon>Bacteria</taxon>
        <taxon>Candidatus Handelsmaniibacteriota</taxon>
    </lineage>
</organism>